<dbReference type="Gene3D" id="1.10.287.180">
    <property type="entry name" value="Transcription elongation factor, GreA/GreB, N-terminal domain"/>
    <property type="match status" value="1"/>
</dbReference>
<evidence type="ECO:0000256" key="2">
    <source>
        <dbReference type="ARBA" id="ARBA00013729"/>
    </source>
</evidence>
<evidence type="ECO:0000256" key="1">
    <source>
        <dbReference type="ARBA" id="ARBA00008213"/>
    </source>
</evidence>
<evidence type="ECO:0000256" key="5">
    <source>
        <dbReference type="ARBA" id="ARBA00023125"/>
    </source>
</evidence>
<keyword evidence="6 9" id="KW-0804">Transcription</keyword>
<protein>
    <recommendedName>
        <fullName evidence="2 9">Transcription elongation factor GreA</fullName>
    </recommendedName>
    <alternativeName>
        <fullName evidence="8 9">Transcript cleavage factor GreA</fullName>
    </alternativeName>
</protein>
<feature type="domain" description="Transcription elongation factor GreA/GreB C-terminal" evidence="11">
    <location>
        <begin position="84"/>
        <end position="157"/>
    </location>
</feature>
<evidence type="ECO:0000256" key="3">
    <source>
        <dbReference type="ARBA" id="ARBA00023015"/>
    </source>
</evidence>
<organism evidence="13 14">
    <name type="scientific">Fenollaria massiliensis</name>
    <dbReference type="NCBI Taxonomy" id="938288"/>
    <lineage>
        <taxon>Bacteria</taxon>
        <taxon>Bacillati</taxon>
        <taxon>Bacillota</taxon>
        <taxon>Clostridia</taxon>
        <taxon>Eubacteriales</taxon>
        <taxon>Fenollaria</taxon>
    </lineage>
</organism>
<evidence type="ECO:0000313" key="13">
    <source>
        <dbReference type="EMBL" id="UQK58682.1"/>
    </source>
</evidence>
<dbReference type="InterPro" id="IPR022691">
    <property type="entry name" value="Tscrpt_elong_fac_GreA/B_N"/>
</dbReference>
<dbReference type="Gene3D" id="3.10.50.30">
    <property type="entry name" value="Transcription elongation factor, GreA/GreB, C-terminal domain"/>
    <property type="match status" value="1"/>
</dbReference>
<accession>A0A9E7DIZ0</accession>
<evidence type="ECO:0000256" key="9">
    <source>
        <dbReference type="HAMAP-Rule" id="MF_00105"/>
    </source>
</evidence>
<dbReference type="GO" id="GO:0003746">
    <property type="term" value="F:translation elongation factor activity"/>
    <property type="evidence" value="ECO:0007669"/>
    <property type="project" value="UniProtKB-KW"/>
</dbReference>
<keyword evidence="14" id="KW-1185">Reference proteome</keyword>
<dbReference type="Pfam" id="PF03449">
    <property type="entry name" value="GreA_GreB_N"/>
    <property type="match status" value="1"/>
</dbReference>
<evidence type="ECO:0000256" key="10">
    <source>
        <dbReference type="RuleBase" id="RU000556"/>
    </source>
</evidence>
<dbReference type="RefSeq" id="WP_070600272.1">
    <property type="nucleotide sequence ID" value="NZ_CP096649.1"/>
</dbReference>
<comment type="similarity">
    <text evidence="1 9 10">Belongs to the GreA/GreB family.</text>
</comment>
<dbReference type="FunFam" id="3.10.50.30:FF:000001">
    <property type="entry name" value="Transcription elongation factor GreA"/>
    <property type="match status" value="1"/>
</dbReference>
<dbReference type="InterPro" id="IPR023459">
    <property type="entry name" value="Tscrpt_elong_fac_GreA/B_fam"/>
</dbReference>
<dbReference type="EMBL" id="CP096649">
    <property type="protein sequence ID" value="UQK58682.1"/>
    <property type="molecule type" value="Genomic_DNA"/>
</dbReference>
<dbReference type="PANTHER" id="PTHR30437">
    <property type="entry name" value="TRANSCRIPTION ELONGATION FACTOR GREA"/>
    <property type="match status" value="1"/>
</dbReference>
<dbReference type="SUPFAM" id="SSF46557">
    <property type="entry name" value="GreA transcript cleavage protein, N-terminal domain"/>
    <property type="match status" value="1"/>
</dbReference>
<evidence type="ECO:0000256" key="4">
    <source>
        <dbReference type="ARBA" id="ARBA00023054"/>
    </source>
</evidence>
<dbReference type="PIRSF" id="PIRSF006092">
    <property type="entry name" value="GreA_GreB"/>
    <property type="match status" value="1"/>
</dbReference>
<evidence type="ECO:0000256" key="8">
    <source>
        <dbReference type="ARBA" id="ARBA00030776"/>
    </source>
</evidence>
<proteinExistence type="inferred from homology"/>
<sequence>MAKEQYLTEEGLKQKEEELEYLKTVARREVAEKIKIALGYGDLSENAEYDQAKNDQAALEEKIAKLENILRNAVLIDEAGDTDNKSVKVGSNVRFKDMDTDEFLEYQIVGVVEADPFNGKISNESPVGRAMIGRKRNQVVEVEAPSGIKKYKITKIS</sequence>
<dbReference type="InterPro" id="IPR001437">
    <property type="entry name" value="Tscrpt_elong_fac_GreA/B_C"/>
</dbReference>
<dbReference type="NCBIfam" id="NF001263">
    <property type="entry name" value="PRK00226.1-4"/>
    <property type="match status" value="1"/>
</dbReference>
<dbReference type="KEGG" id="fms:M1R53_05440"/>
<name>A0A9E7DIZ0_9FIRM</name>
<gene>
    <name evidence="9 13" type="primary">greA</name>
    <name evidence="13" type="ORF">M1R53_05440</name>
</gene>
<comment type="function">
    <text evidence="7 9 10">Necessary for efficient RNA polymerase transcription elongation past template-encoded arresting sites. The arresting sites in DNA have the property of trapping a certain fraction of elongating RNA polymerases that pass through, resulting in locked ternary complexes. Cleavage of the nascent transcript by cleavage factors such as GreA or GreB allows the resumption of elongation from the new 3'terminus. GreA releases sequences of 2 to 3 nucleotides.</text>
</comment>
<dbReference type="GO" id="GO:0032784">
    <property type="term" value="P:regulation of DNA-templated transcription elongation"/>
    <property type="evidence" value="ECO:0007669"/>
    <property type="project" value="UniProtKB-UniRule"/>
</dbReference>
<feature type="coiled-coil region" evidence="9">
    <location>
        <begin position="49"/>
        <end position="76"/>
    </location>
</feature>
<dbReference type="GO" id="GO:0003677">
    <property type="term" value="F:DNA binding"/>
    <property type="evidence" value="ECO:0007669"/>
    <property type="project" value="UniProtKB-UniRule"/>
</dbReference>
<dbReference type="PROSITE" id="PS00829">
    <property type="entry name" value="GREAB_1"/>
    <property type="match status" value="1"/>
</dbReference>
<keyword evidence="13" id="KW-0251">Elongation factor</keyword>
<keyword evidence="3 9" id="KW-0805">Transcription regulation</keyword>
<dbReference type="InterPro" id="IPR018151">
    <property type="entry name" value="TF_GreA/GreB_CS"/>
</dbReference>
<dbReference type="Proteomes" id="UP000831151">
    <property type="component" value="Chromosome"/>
</dbReference>
<dbReference type="HAMAP" id="MF_00105">
    <property type="entry name" value="GreA_GreB"/>
    <property type="match status" value="1"/>
</dbReference>
<dbReference type="FunFam" id="1.10.287.180:FF:000001">
    <property type="entry name" value="Transcription elongation factor GreA"/>
    <property type="match status" value="1"/>
</dbReference>
<evidence type="ECO:0000313" key="14">
    <source>
        <dbReference type="Proteomes" id="UP000831151"/>
    </source>
</evidence>
<evidence type="ECO:0000259" key="11">
    <source>
        <dbReference type="Pfam" id="PF01272"/>
    </source>
</evidence>
<dbReference type="GO" id="GO:0070063">
    <property type="term" value="F:RNA polymerase binding"/>
    <property type="evidence" value="ECO:0007669"/>
    <property type="project" value="InterPro"/>
</dbReference>
<feature type="domain" description="Transcription elongation factor GreA/GreB N-terminal" evidence="12">
    <location>
        <begin position="6"/>
        <end position="74"/>
    </location>
</feature>
<dbReference type="GO" id="GO:0006354">
    <property type="term" value="P:DNA-templated transcription elongation"/>
    <property type="evidence" value="ECO:0007669"/>
    <property type="project" value="TreeGrafter"/>
</dbReference>
<evidence type="ECO:0000256" key="7">
    <source>
        <dbReference type="ARBA" id="ARBA00024916"/>
    </source>
</evidence>
<keyword evidence="5 9" id="KW-0238">DNA-binding</keyword>
<reference evidence="13" key="1">
    <citation type="submission" date="2022-04" db="EMBL/GenBank/DDBJ databases">
        <title>Complete genome sequences of Ezakiella coagulans and Fenollaria massiliensis.</title>
        <authorList>
            <person name="France M.T."/>
            <person name="Clifford J."/>
            <person name="Narina S."/>
            <person name="Rutt L."/>
            <person name="Ravel J."/>
        </authorList>
    </citation>
    <scope>NUCLEOTIDE SEQUENCE</scope>
    <source>
        <strain evidence="13">C0061C2</strain>
    </source>
</reference>
<dbReference type="AlphaFoldDB" id="A0A9E7DIZ0"/>
<dbReference type="InterPro" id="IPR036805">
    <property type="entry name" value="Tscrpt_elong_fac_GreA/B_N_sf"/>
</dbReference>
<dbReference type="InterPro" id="IPR028624">
    <property type="entry name" value="Tscrpt_elong_fac_GreA/B"/>
</dbReference>
<keyword evidence="13" id="KW-0648">Protein biosynthesis</keyword>
<dbReference type="InterPro" id="IPR006359">
    <property type="entry name" value="Tscrpt_elong_fac_GreA"/>
</dbReference>
<dbReference type="NCBIfam" id="TIGR01462">
    <property type="entry name" value="greA"/>
    <property type="match status" value="1"/>
</dbReference>
<dbReference type="SUPFAM" id="SSF54534">
    <property type="entry name" value="FKBP-like"/>
    <property type="match status" value="1"/>
</dbReference>
<dbReference type="PANTHER" id="PTHR30437:SF4">
    <property type="entry name" value="TRANSCRIPTION ELONGATION FACTOR GREA"/>
    <property type="match status" value="1"/>
</dbReference>
<dbReference type="Pfam" id="PF01272">
    <property type="entry name" value="GreA_GreB"/>
    <property type="match status" value="1"/>
</dbReference>
<keyword evidence="4 9" id="KW-0175">Coiled coil</keyword>
<evidence type="ECO:0000259" key="12">
    <source>
        <dbReference type="Pfam" id="PF03449"/>
    </source>
</evidence>
<evidence type="ECO:0000256" key="6">
    <source>
        <dbReference type="ARBA" id="ARBA00023163"/>
    </source>
</evidence>
<dbReference type="InterPro" id="IPR036953">
    <property type="entry name" value="GreA/GreB_C_sf"/>
</dbReference>